<sequence length="480" mass="55292">MPNNVPMDPRSFSLRASSLRQQTELAQRVNQIQYTSSNPALSYIYSLAATDTTGGQANAKYTLERLSRYIIGDSFQLIDWAMLFSDPARLIETVKAFLIQRARQKAKMKSQHFSEKLPLKNLQVKPLLNALLTVSKYLQSEKTLSLAEVILFEEHLSRFNLNEDKKITLEQGWLQPIEPKFYRFELSTQSRVMLEAFSCFCIRSCVERFDWITLLYAPVLQSTMQSFLTDRIENTFGDQKKSYAPATADNLLRMLRGVAQHAWLAELISVETLERIKAIKLPRGSRQSSGRYLSYQELDHISALNLEQKNKAKALRDNAIFWLMYEAGLRRAEVVNLNIYDIDMDRCQLRVVGKGNKERYVPFSINSDLYSAMQQWLVVRQQNSLMDKPALFCTINRYQALTHQRLTTQTLNDLCKGLNKKGFNRVVSPHDFRHSVATNLLRAGFDLLLVSKFMGHSSITTTQRYDRRTDDDLKGVVPAR</sequence>
<proteinExistence type="predicted"/>
<dbReference type="EMBL" id="PYNS01000012">
    <property type="protein sequence ID" value="PSV10445.1"/>
    <property type="molecule type" value="Genomic_DNA"/>
</dbReference>
<evidence type="ECO:0000256" key="1">
    <source>
        <dbReference type="ARBA" id="ARBA00022908"/>
    </source>
</evidence>
<dbReference type="GO" id="GO:0015074">
    <property type="term" value="P:DNA integration"/>
    <property type="evidence" value="ECO:0007669"/>
    <property type="project" value="UniProtKB-KW"/>
</dbReference>
<name>A0A2T3KUJ9_PHOLD</name>
<dbReference type="GO" id="GO:0006310">
    <property type="term" value="P:DNA recombination"/>
    <property type="evidence" value="ECO:0007669"/>
    <property type="project" value="UniProtKB-KW"/>
</dbReference>
<reference evidence="4 5" key="1">
    <citation type="submission" date="2018-03" db="EMBL/GenBank/DDBJ databases">
        <title>Whole genome sequencing of Histamine producing bacteria.</title>
        <authorList>
            <person name="Butler K."/>
        </authorList>
    </citation>
    <scope>NUCLEOTIDE SEQUENCE [LARGE SCALE GENOMIC DNA]</scope>
    <source>
        <strain evidence="4 5">Res.4.1</strain>
    </source>
</reference>
<keyword evidence="2" id="KW-0233">DNA recombination</keyword>
<evidence type="ECO:0000313" key="4">
    <source>
        <dbReference type="EMBL" id="PSV10445.1"/>
    </source>
</evidence>
<dbReference type="PANTHER" id="PTHR30349:SF64">
    <property type="entry name" value="PROPHAGE INTEGRASE INTD-RELATED"/>
    <property type="match status" value="1"/>
</dbReference>
<organism evidence="4 5">
    <name type="scientific">Photobacterium leiognathi subsp. mandapamensis</name>
    <name type="common">Photobacterium mandapamensis</name>
    <dbReference type="NCBI Taxonomy" id="48408"/>
    <lineage>
        <taxon>Bacteria</taxon>
        <taxon>Pseudomonadati</taxon>
        <taxon>Pseudomonadota</taxon>
        <taxon>Gammaproteobacteria</taxon>
        <taxon>Vibrionales</taxon>
        <taxon>Vibrionaceae</taxon>
        <taxon>Photobacterium</taxon>
    </lineage>
</organism>
<evidence type="ECO:0000256" key="2">
    <source>
        <dbReference type="ARBA" id="ARBA00023172"/>
    </source>
</evidence>
<keyword evidence="1" id="KW-0229">DNA integration</keyword>
<dbReference type="AlphaFoldDB" id="A0A2T3KUJ9"/>
<evidence type="ECO:0000259" key="3">
    <source>
        <dbReference type="PROSITE" id="PS51898"/>
    </source>
</evidence>
<gene>
    <name evidence="4" type="ORF">C0W93_12030</name>
</gene>
<dbReference type="PROSITE" id="PS51898">
    <property type="entry name" value="TYR_RECOMBINASE"/>
    <property type="match status" value="1"/>
</dbReference>
<feature type="domain" description="Tyr recombinase" evidence="3">
    <location>
        <begin position="288"/>
        <end position="478"/>
    </location>
</feature>
<dbReference type="SUPFAM" id="SSF56349">
    <property type="entry name" value="DNA breaking-rejoining enzymes"/>
    <property type="match status" value="1"/>
</dbReference>
<dbReference type="InterPro" id="IPR002104">
    <property type="entry name" value="Integrase_catalytic"/>
</dbReference>
<dbReference type="Gene3D" id="1.10.443.10">
    <property type="entry name" value="Intergrase catalytic core"/>
    <property type="match status" value="1"/>
</dbReference>
<protein>
    <submittedName>
        <fullName evidence="4">Integrase</fullName>
    </submittedName>
</protein>
<evidence type="ECO:0000313" key="5">
    <source>
        <dbReference type="Proteomes" id="UP000240530"/>
    </source>
</evidence>
<dbReference type="InterPro" id="IPR013762">
    <property type="entry name" value="Integrase-like_cat_sf"/>
</dbReference>
<accession>A0A2T3KUJ9</accession>
<dbReference type="GO" id="GO:0003677">
    <property type="term" value="F:DNA binding"/>
    <property type="evidence" value="ECO:0007669"/>
    <property type="project" value="InterPro"/>
</dbReference>
<dbReference type="InterPro" id="IPR011010">
    <property type="entry name" value="DNA_brk_join_enz"/>
</dbReference>
<dbReference type="Proteomes" id="UP000240530">
    <property type="component" value="Unassembled WGS sequence"/>
</dbReference>
<comment type="caution">
    <text evidence="4">The sequence shown here is derived from an EMBL/GenBank/DDBJ whole genome shotgun (WGS) entry which is preliminary data.</text>
</comment>
<dbReference type="Pfam" id="PF00589">
    <property type="entry name" value="Phage_integrase"/>
    <property type="match status" value="1"/>
</dbReference>
<dbReference type="PANTHER" id="PTHR30349">
    <property type="entry name" value="PHAGE INTEGRASE-RELATED"/>
    <property type="match status" value="1"/>
</dbReference>
<dbReference type="InterPro" id="IPR050090">
    <property type="entry name" value="Tyrosine_recombinase_XerCD"/>
</dbReference>